<sequence length="194" mass="21380">MGGDPARRRPDRRLLPRRPAAAVVSPSRSPHRPHTITAHTAPIDPHIQHQGATDMNTLNDAIEALRGAGVFYLSTVDGDSPRTRPQGFVMDYDGRPAFTTHHSKPTYAQLQANPHVEVCAMNGRFGWIRLHGTARFITSDESRARCAADNPMLLRTFAPLGGDFEVFVLDDAEADVYSFGPDGNILKRTIRQTA</sequence>
<proteinExistence type="predicted"/>
<name>A0ABX0CCW3_9BIFI</name>
<organism evidence="3 4">
    <name type="scientific">Bifidobacterium saimiriisciurei</name>
    <dbReference type="NCBI Taxonomy" id="2661627"/>
    <lineage>
        <taxon>Bacteria</taxon>
        <taxon>Bacillati</taxon>
        <taxon>Actinomycetota</taxon>
        <taxon>Actinomycetes</taxon>
        <taxon>Bifidobacteriales</taxon>
        <taxon>Bifidobacteriaceae</taxon>
        <taxon>Bifidobacterium</taxon>
    </lineage>
</organism>
<feature type="domain" description="Pyridoxamine 5'-phosphate oxidase N-terminal" evidence="2">
    <location>
        <begin position="63"/>
        <end position="146"/>
    </location>
</feature>
<reference evidence="3 4" key="1">
    <citation type="submission" date="2019-10" db="EMBL/GenBank/DDBJ databases">
        <title>Bifidobacterium from non-human primates.</title>
        <authorList>
            <person name="Modesto M."/>
        </authorList>
    </citation>
    <scope>NUCLEOTIDE SEQUENCE [LARGE SCALE GENOMIC DNA]</scope>
    <source>
        <strain evidence="3 4">SMA1</strain>
    </source>
</reference>
<accession>A0ABX0CCW3</accession>
<dbReference type="EMBL" id="WHZU01000020">
    <property type="protein sequence ID" value="NEH12390.1"/>
    <property type="molecule type" value="Genomic_DNA"/>
</dbReference>
<evidence type="ECO:0000259" key="2">
    <source>
        <dbReference type="Pfam" id="PF01243"/>
    </source>
</evidence>
<dbReference type="Proteomes" id="UP000475155">
    <property type="component" value="Unassembled WGS sequence"/>
</dbReference>
<dbReference type="Pfam" id="PF01243">
    <property type="entry name" value="PNPOx_N"/>
    <property type="match status" value="1"/>
</dbReference>
<evidence type="ECO:0000313" key="4">
    <source>
        <dbReference type="Proteomes" id="UP000475155"/>
    </source>
</evidence>
<evidence type="ECO:0000313" key="3">
    <source>
        <dbReference type="EMBL" id="NEH12390.1"/>
    </source>
</evidence>
<dbReference type="Gene3D" id="2.30.110.10">
    <property type="entry name" value="Electron Transport, Fmn-binding Protein, Chain A"/>
    <property type="match status" value="1"/>
</dbReference>
<comment type="caution">
    <text evidence="3">The sequence shown here is derived from an EMBL/GenBank/DDBJ whole genome shotgun (WGS) entry which is preliminary data.</text>
</comment>
<feature type="compositionally biased region" description="Basic and acidic residues" evidence="1">
    <location>
        <begin position="1"/>
        <end position="14"/>
    </location>
</feature>
<keyword evidence="4" id="KW-1185">Reference proteome</keyword>
<gene>
    <name evidence="3" type="ORF">GFD18_09960</name>
</gene>
<protein>
    <recommendedName>
        <fullName evidence="2">Pyridoxamine 5'-phosphate oxidase N-terminal domain-containing protein</fullName>
    </recommendedName>
</protein>
<feature type="region of interest" description="Disordered" evidence="1">
    <location>
        <begin position="1"/>
        <end position="38"/>
    </location>
</feature>
<dbReference type="SUPFAM" id="SSF50475">
    <property type="entry name" value="FMN-binding split barrel"/>
    <property type="match status" value="1"/>
</dbReference>
<dbReference type="InterPro" id="IPR011576">
    <property type="entry name" value="Pyridox_Oxase_N"/>
</dbReference>
<dbReference type="InterPro" id="IPR012349">
    <property type="entry name" value="Split_barrel_FMN-bd"/>
</dbReference>
<evidence type="ECO:0000256" key="1">
    <source>
        <dbReference type="SAM" id="MobiDB-lite"/>
    </source>
</evidence>